<dbReference type="HOGENOM" id="CLU_3094813_0_0_10"/>
<reference evidence="1" key="1">
    <citation type="submission" date="2007-10" db="EMBL/GenBank/DDBJ databases">
        <authorList>
            <person name="Fulton L."/>
            <person name="Clifton S."/>
            <person name="Fulton B."/>
            <person name="Xu J."/>
            <person name="Minx P."/>
            <person name="Pepin K.H."/>
            <person name="Johnson M."/>
            <person name="Thiruvilangam P."/>
            <person name="Bhonagiri V."/>
            <person name="Nash W.E."/>
            <person name="Mardis E.R."/>
            <person name="Wilson R.K."/>
        </authorList>
    </citation>
    <scope>NUCLEOTIDE SEQUENCE [LARGE SCALE GENOMIC DNA]</scope>
    <source>
        <strain evidence="1">DSM 17216</strain>
    </source>
</reference>
<reference evidence="1" key="2">
    <citation type="submission" date="2013-09" db="EMBL/GenBank/DDBJ databases">
        <title>Draft genome sequence of Alistipes putredinis (DSM 17216).</title>
        <authorList>
            <person name="Sudarsanam P."/>
            <person name="Ley R."/>
            <person name="Guruge J."/>
            <person name="Turnbaugh P.J."/>
            <person name="Mahowald M."/>
            <person name="Liep D."/>
            <person name="Gordon J."/>
        </authorList>
    </citation>
    <scope>NUCLEOTIDE SEQUENCE</scope>
    <source>
        <strain evidence="1">DSM 17216</strain>
    </source>
</reference>
<protein>
    <submittedName>
        <fullName evidence="1">Uncharacterized protein</fullName>
    </submittedName>
</protein>
<organism evidence="1 2">
    <name type="scientific">Alistipes putredinis DSM 17216</name>
    <dbReference type="NCBI Taxonomy" id="445970"/>
    <lineage>
        <taxon>Bacteria</taxon>
        <taxon>Pseudomonadati</taxon>
        <taxon>Bacteroidota</taxon>
        <taxon>Bacteroidia</taxon>
        <taxon>Bacteroidales</taxon>
        <taxon>Rikenellaceae</taxon>
        <taxon>Alistipes</taxon>
    </lineage>
</organism>
<evidence type="ECO:0000313" key="1">
    <source>
        <dbReference type="EMBL" id="EDS02557.1"/>
    </source>
</evidence>
<proteinExistence type="predicted"/>
<sequence length="51" mass="6026">MIVFSFAFFISKNVIFFCPVWLIAVQIRFILAFFDNPAVWSEKCPGFSFRQ</sequence>
<evidence type="ECO:0000313" key="2">
    <source>
        <dbReference type="Proteomes" id="UP000005819"/>
    </source>
</evidence>
<name>B0MYH9_9BACT</name>
<gene>
    <name evidence="1" type="ORF">ALIPUT_02087</name>
</gene>
<dbReference type="AlphaFoldDB" id="B0MYH9"/>
<accession>B0MYH9</accession>
<dbReference type="Proteomes" id="UP000005819">
    <property type="component" value="Unassembled WGS sequence"/>
</dbReference>
<dbReference type="EMBL" id="ABFK02000020">
    <property type="protein sequence ID" value="EDS02557.1"/>
    <property type="molecule type" value="Genomic_DNA"/>
</dbReference>
<keyword evidence="2" id="KW-1185">Reference proteome</keyword>
<comment type="caution">
    <text evidence="1">The sequence shown here is derived from an EMBL/GenBank/DDBJ whole genome shotgun (WGS) entry which is preliminary data.</text>
</comment>